<dbReference type="AlphaFoldDB" id="A0A075K1R9"/>
<name>A0A075K1R9_9GAMM</name>
<dbReference type="HOGENOM" id="CLU_050026_1_1_6"/>
<dbReference type="PATRIC" id="fig|1217721.7.peg.2712"/>
<gene>
    <name evidence="2" type="ORF">HY57_13155</name>
</gene>
<protein>
    <recommendedName>
        <fullName evidence="1">FRG domain-containing protein</fullName>
    </recommendedName>
</protein>
<dbReference type="InterPro" id="IPR014966">
    <property type="entry name" value="FRG-dom"/>
</dbReference>
<dbReference type="EMBL" id="CP008884">
    <property type="protein sequence ID" value="AIF48139.1"/>
    <property type="molecule type" value="Genomic_DNA"/>
</dbReference>
<reference evidence="2 3" key="1">
    <citation type="submission" date="2014-07" db="EMBL/GenBank/DDBJ databases">
        <title>Complete Genome Sequence of Dyella japonica Strain A8 Isolated from Malaysian Tropical Soil.</title>
        <authorList>
            <person name="Hui R.K.H."/>
            <person name="Chen J.-W."/>
            <person name="Chan K.-G."/>
            <person name="Leung F.C.C."/>
        </authorList>
    </citation>
    <scope>NUCLEOTIDE SEQUENCE [LARGE SCALE GENOMIC DNA]</scope>
    <source>
        <strain evidence="2 3">A8</strain>
    </source>
</reference>
<dbReference type="KEGG" id="dja:HY57_13155"/>
<evidence type="ECO:0000313" key="3">
    <source>
        <dbReference type="Proteomes" id="UP000027987"/>
    </source>
</evidence>
<evidence type="ECO:0000313" key="2">
    <source>
        <dbReference type="EMBL" id="AIF48139.1"/>
    </source>
</evidence>
<dbReference type="Proteomes" id="UP000027987">
    <property type="component" value="Chromosome"/>
</dbReference>
<proteinExistence type="predicted"/>
<feature type="domain" description="FRG" evidence="1">
    <location>
        <begin position="2"/>
        <end position="97"/>
    </location>
</feature>
<dbReference type="Pfam" id="PF08867">
    <property type="entry name" value="FRG"/>
    <property type="match status" value="1"/>
</dbReference>
<dbReference type="OrthoDB" id="9816036at2"/>
<keyword evidence="3" id="KW-1185">Reference proteome</keyword>
<sequence length="237" mass="26476">MLYRGISDESYELISSLGRKTGENTGGDVSTLERSLMTEFRRLTVPLLVNPPRTDFEWLFLAQHYGLPTRLLDWSTNPLVALYFAAAEGDTTDGAFIHVQTAVTDQYELFDPSTAQFTVEHRAKPMGLFALQPHQGTVIFVRPRYSDARYLNQKSVFACPADPFTPLRIPGISTITIPAKWKPEIRKRLRVLGISTSHIYPGLAGAASEIKSLMFNPVASGQARMITLKVDLRLDFA</sequence>
<accession>A0A075K1R9</accession>
<evidence type="ECO:0000259" key="1">
    <source>
        <dbReference type="SMART" id="SM00901"/>
    </source>
</evidence>
<dbReference type="SMART" id="SM00901">
    <property type="entry name" value="FRG"/>
    <property type="match status" value="1"/>
</dbReference>
<organism evidence="2 3">
    <name type="scientific">Dyella japonica A8</name>
    <dbReference type="NCBI Taxonomy" id="1217721"/>
    <lineage>
        <taxon>Bacteria</taxon>
        <taxon>Pseudomonadati</taxon>
        <taxon>Pseudomonadota</taxon>
        <taxon>Gammaproteobacteria</taxon>
        <taxon>Lysobacterales</taxon>
        <taxon>Rhodanobacteraceae</taxon>
        <taxon>Dyella</taxon>
    </lineage>
</organism>